<sequence>MTTIQFDIGGPGLEREVVVPGRGATAAPWRGAHAPDRRTGRGWTLVLGLVVGAGAIGGFAPASGDTGRDVTLTGTASRGRVEARLMKLTPGRAYIVLRDGRTLVYHRPAASEPPPTWTQMRPPSGCDLHPDGRDTRFEC</sequence>
<dbReference type="KEGG" id="xya:ET471_13515"/>
<organism evidence="2 3">
    <name type="scientific">Xylanimonas protaetiae</name>
    <dbReference type="NCBI Taxonomy" id="2509457"/>
    <lineage>
        <taxon>Bacteria</taxon>
        <taxon>Bacillati</taxon>
        <taxon>Actinomycetota</taxon>
        <taxon>Actinomycetes</taxon>
        <taxon>Micrococcales</taxon>
        <taxon>Promicromonosporaceae</taxon>
        <taxon>Xylanimonas</taxon>
    </lineage>
</organism>
<feature type="compositionally biased region" description="Basic and acidic residues" evidence="1">
    <location>
        <begin position="128"/>
        <end position="139"/>
    </location>
</feature>
<proteinExistence type="predicted"/>
<evidence type="ECO:0000313" key="3">
    <source>
        <dbReference type="Proteomes" id="UP000292118"/>
    </source>
</evidence>
<evidence type="ECO:0000313" key="2">
    <source>
        <dbReference type="EMBL" id="QAY70917.1"/>
    </source>
</evidence>
<evidence type="ECO:0000256" key="1">
    <source>
        <dbReference type="SAM" id="MobiDB-lite"/>
    </source>
</evidence>
<keyword evidence="3" id="KW-1185">Reference proteome</keyword>
<dbReference type="Proteomes" id="UP000292118">
    <property type="component" value="Chromosome"/>
</dbReference>
<dbReference type="RefSeq" id="WP_129189138.1">
    <property type="nucleotide sequence ID" value="NZ_CP035493.1"/>
</dbReference>
<protein>
    <submittedName>
        <fullName evidence="2">Uncharacterized protein</fullName>
    </submittedName>
</protein>
<accession>A0A4P6FBN9</accession>
<dbReference type="AlphaFoldDB" id="A0A4P6FBN9"/>
<reference evidence="2 3" key="1">
    <citation type="submission" date="2019-01" db="EMBL/GenBank/DDBJ databases">
        <title>Genome sequencing of strain FW10M-9.</title>
        <authorList>
            <person name="Heo J."/>
            <person name="Kim S.-J."/>
            <person name="Kim J.-S."/>
            <person name="Hong S.-B."/>
            <person name="Kwon S.-W."/>
        </authorList>
    </citation>
    <scope>NUCLEOTIDE SEQUENCE [LARGE SCALE GENOMIC DNA]</scope>
    <source>
        <strain evidence="2 3">FW10M-9</strain>
    </source>
</reference>
<gene>
    <name evidence="2" type="ORF">ET471_13515</name>
</gene>
<feature type="region of interest" description="Disordered" evidence="1">
    <location>
        <begin position="107"/>
        <end position="139"/>
    </location>
</feature>
<dbReference type="EMBL" id="CP035493">
    <property type="protein sequence ID" value="QAY70917.1"/>
    <property type="molecule type" value="Genomic_DNA"/>
</dbReference>
<name>A0A4P6FBN9_9MICO</name>